<feature type="transmembrane region" description="Helical" evidence="1">
    <location>
        <begin position="50"/>
        <end position="67"/>
    </location>
</feature>
<sequence length="103" mass="12418">MNRVWNNIIEYFRNRRIEAENDPRVEPRAFSQMLIRLRNRGFRGNRMKRFVFQIVFVVVCMAVYSSWHGGLAGILGVVEHELLWIRISWSHRLANVQVCPWRF</sequence>
<organism evidence="2 3">
    <name type="scientific">Folsomia candida</name>
    <name type="common">Springtail</name>
    <dbReference type="NCBI Taxonomy" id="158441"/>
    <lineage>
        <taxon>Eukaryota</taxon>
        <taxon>Metazoa</taxon>
        <taxon>Ecdysozoa</taxon>
        <taxon>Arthropoda</taxon>
        <taxon>Hexapoda</taxon>
        <taxon>Collembola</taxon>
        <taxon>Entomobryomorpha</taxon>
        <taxon>Isotomoidea</taxon>
        <taxon>Isotomidae</taxon>
        <taxon>Proisotominae</taxon>
        <taxon>Folsomia</taxon>
    </lineage>
</organism>
<dbReference type="EMBL" id="LNIX01000003">
    <property type="protein sequence ID" value="OXA56966.1"/>
    <property type="molecule type" value="Genomic_DNA"/>
</dbReference>
<dbReference type="Proteomes" id="UP000198287">
    <property type="component" value="Unassembled WGS sequence"/>
</dbReference>
<evidence type="ECO:0000313" key="3">
    <source>
        <dbReference type="Proteomes" id="UP000198287"/>
    </source>
</evidence>
<keyword evidence="1" id="KW-0472">Membrane</keyword>
<accession>A0A226EK59</accession>
<protein>
    <submittedName>
        <fullName evidence="2">Uncharacterized protein</fullName>
    </submittedName>
</protein>
<dbReference type="AlphaFoldDB" id="A0A226EK59"/>
<gene>
    <name evidence="2" type="ORF">Fcan01_06561</name>
</gene>
<comment type="caution">
    <text evidence="2">The sequence shown here is derived from an EMBL/GenBank/DDBJ whole genome shotgun (WGS) entry which is preliminary data.</text>
</comment>
<name>A0A226EK59_FOLCA</name>
<keyword evidence="1" id="KW-1133">Transmembrane helix</keyword>
<keyword evidence="1" id="KW-0812">Transmembrane</keyword>
<evidence type="ECO:0000256" key="1">
    <source>
        <dbReference type="SAM" id="Phobius"/>
    </source>
</evidence>
<keyword evidence="3" id="KW-1185">Reference proteome</keyword>
<proteinExistence type="predicted"/>
<reference evidence="2 3" key="1">
    <citation type="submission" date="2015-12" db="EMBL/GenBank/DDBJ databases">
        <title>The genome of Folsomia candida.</title>
        <authorList>
            <person name="Faddeeva A."/>
            <person name="Derks M.F."/>
            <person name="Anvar Y."/>
            <person name="Smit S."/>
            <person name="Van Straalen N."/>
            <person name="Roelofs D."/>
        </authorList>
    </citation>
    <scope>NUCLEOTIDE SEQUENCE [LARGE SCALE GENOMIC DNA]</scope>
    <source>
        <strain evidence="2 3">VU population</strain>
        <tissue evidence="2">Whole body</tissue>
    </source>
</reference>
<evidence type="ECO:0000313" key="2">
    <source>
        <dbReference type="EMBL" id="OXA56966.1"/>
    </source>
</evidence>